<dbReference type="NCBIfam" id="TIGR02339">
    <property type="entry name" value="thermosome_arch"/>
    <property type="match status" value="1"/>
</dbReference>
<evidence type="ECO:0000256" key="3">
    <source>
        <dbReference type="ARBA" id="ARBA00022840"/>
    </source>
</evidence>
<dbReference type="Gene3D" id="3.30.260.10">
    <property type="entry name" value="TCP-1-like chaperonin intermediate domain"/>
    <property type="match status" value="1"/>
</dbReference>
<dbReference type="Gene3D" id="1.10.560.10">
    <property type="entry name" value="GroEL-like equatorial domain"/>
    <property type="match status" value="1"/>
</dbReference>
<dbReference type="AlphaFoldDB" id="M1P0U8"/>
<dbReference type="GO" id="GO:0005524">
    <property type="term" value="F:ATP binding"/>
    <property type="evidence" value="ECO:0007669"/>
    <property type="project" value="UniProtKB-KW"/>
</dbReference>
<dbReference type="InterPro" id="IPR002423">
    <property type="entry name" value="Cpn60/GroEL/TCP-1"/>
</dbReference>
<dbReference type="Pfam" id="PF00118">
    <property type="entry name" value="Cpn60_TCP1"/>
    <property type="match status" value="1"/>
</dbReference>
<dbReference type="InterPro" id="IPR027413">
    <property type="entry name" value="GROEL-like_equatorial_sf"/>
</dbReference>
<dbReference type="NCBIfam" id="NF041083">
    <property type="entry name" value="thermosome_beta"/>
    <property type="match status" value="1"/>
</dbReference>
<dbReference type="PROSITE" id="PS00750">
    <property type="entry name" value="TCP1_1"/>
    <property type="match status" value="1"/>
</dbReference>
<dbReference type="InterPro" id="IPR012714">
    <property type="entry name" value="Thermosome_arc"/>
</dbReference>
<feature type="compositionally biased region" description="Gly residues" evidence="5">
    <location>
        <begin position="528"/>
        <end position="551"/>
    </location>
</feature>
<sequence>MMSGQQPVFVLQEDTERERGEDAQKNNISATKAIANAVRSTLGPKGMDKMLVDSLGDVVITNDGVSILNEIDIEHPAAKMLVEVAETQEEECGDGTTSGVVLAGELLKRSEDLLDKLHPSTIASGYRMAADKASQILEEMKEPIDVDDREMLESIASTAMTGKSIELDKEDLAEVSVDAVQHVVEETEEGYRVDMDNIKIENEPGATVDQTHMVDGIILDKEKLHENMPKEVEDAKIALLDTALEVQETEMDASIEITSPDQLQQFVDEEEESLKKMVQTVEDSGANVLLCQKGIDDLAQHYLAKKGIFAARRVKKSDMKKLAKATGGNVVNNLNDLSGEDLGESDRLHEKSISGSKMTFVEGTEEGKAVSILLRGGTEHVVDELERAIEDAIKVVAVAIEDGAILPGGGATEIELSSRLKEEVGKIDGRKQISFEAFADSLDIIPRTISENGGLDGIDVLMDLTTMHEKEDKTHYGVNIETEEKENMIDSGIVEPYRVKNQALKSATEAANMILRIDDVIASKGGDEGGGPPAGGGAPGGMPGGGMPGMM</sequence>
<dbReference type="SUPFAM" id="SSF48592">
    <property type="entry name" value="GroEL equatorial domain-like"/>
    <property type="match status" value="1"/>
</dbReference>
<accession>M1P0U8</accession>
<dbReference type="PANTHER" id="PTHR11353">
    <property type="entry name" value="CHAPERONIN"/>
    <property type="match status" value="1"/>
</dbReference>
<proteinExistence type="inferred from homology"/>
<evidence type="ECO:0000313" key="6">
    <source>
        <dbReference type="EMBL" id="AGF92951.1"/>
    </source>
</evidence>
<feature type="region of interest" description="Disordered" evidence="5">
    <location>
        <begin position="524"/>
        <end position="551"/>
    </location>
</feature>
<keyword evidence="2" id="KW-0547">Nucleotide-binding</keyword>
<name>M1P0U8_9ZZZZ</name>
<dbReference type="InterPro" id="IPR002194">
    <property type="entry name" value="Chaperonin_TCP-1_CS"/>
</dbReference>
<dbReference type="InterPro" id="IPR017998">
    <property type="entry name" value="Chaperone_TCP-1"/>
</dbReference>
<dbReference type="InterPro" id="IPR053374">
    <property type="entry name" value="TCP-1_chaperonin"/>
</dbReference>
<dbReference type="SUPFAM" id="SSF54849">
    <property type="entry name" value="GroEL-intermediate domain like"/>
    <property type="match status" value="1"/>
</dbReference>
<dbReference type="NCBIfam" id="NF041082">
    <property type="entry name" value="thermosome_alpha"/>
    <property type="match status" value="1"/>
</dbReference>
<reference evidence="6" key="1">
    <citation type="journal article" date="2013" name="Syst. Appl. Microbiol.">
        <title>New insights into the archaeal diversity of a hypersaline microbial mat obtained by a metagenomic approach.</title>
        <authorList>
            <person name="Lopez-Lopez A."/>
            <person name="Richter M."/>
            <person name="Pena A."/>
            <person name="Tamames J."/>
            <person name="Rossello-Mora R."/>
        </authorList>
    </citation>
    <scope>NUCLEOTIDE SEQUENCE</scope>
</reference>
<gene>
    <name evidence="6" type="ORF">FLSS-6_0006</name>
</gene>
<evidence type="ECO:0000256" key="2">
    <source>
        <dbReference type="ARBA" id="ARBA00022741"/>
    </source>
</evidence>
<keyword evidence="3" id="KW-0067">ATP-binding</keyword>
<evidence type="ECO:0000256" key="4">
    <source>
        <dbReference type="ARBA" id="ARBA00023186"/>
    </source>
</evidence>
<comment type="similarity">
    <text evidence="1">Belongs to the TCP-1 chaperonin family.</text>
</comment>
<feature type="compositionally biased region" description="Basic and acidic residues" evidence="5">
    <location>
        <begin position="14"/>
        <end position="24"/>
    </location>
</feature>
<organism evidence="6">
    <name type="scientific">uncultured organism</name>
    <dbReference type="NCBI Taxonomy" id="155900"/>
    <lineage>
        <taxon>unclassified sequences</taxon>
        <taxon>environmental samples</taxon>
    </lineage>
</organism>
<feature type="region of interest" description="Disordered" evidence="5">
    <location>
        <begin position="1"/>
        <end position="24"/>
    </location>
</feature>
<dbReference type="InterPro" id="IPR027410">
    <property type="entry name" value="TCP-1-like_intermed_sf"/>
</dbReference>
<dbReference type="EMBL" id="JX684078">
    <property type="protein sequence ID" value="AGF92951.1"/>
    <property type="molecule type" value="Genomic_DNA"/>
</dbReference>
<dbReference type="GO" id="GO:0051082">
    <property type="term" value="F:unfolded protein binding"/>
    <property type="evidence" value="ECO:0007669"/>
    <property type="project" value="InterPro"/>
</dbReference>
<dbReference type="InterPro" id="IPR054827">
    <property type="entry name" value="thermosome_alpha"/>
</dbReference>
<evidence type="ECO:0000256" key="5">
    <source>
        <dbReference type="SAM" id="MobiDB-lite"/>
    </source>
</evidence>
<dbReference type="GO" id="GO:0140662">
    <property type="term" value="F:ATP-dependent protein folding chaperone"/>
    <property type="evidence" value="ECO:0007669"/>
    <property type="project" value="InterPro"/>
</dbReference>
<dbReference type="SUPFAM" id="SSF52029">
    <property type="entry name" value="GroEL apical domain-like"/>
    <property type="match status" value="1"/>
</dbReference>
<dbReference type="CDD" id="cd03343">
    <property type="entry name" value="cpn60"/>
    <property type="match status" value="1"/>
</dbReference>
<dbReference type="GO" id="GO:0016887">
    <property type="term" value="F:ATP hydrolysis activity"/>
    <property type="evidence" value="ECO:0007669"/>
    <property type="project" value="InterPro"/>
</dbReference>
<dbReference type="PRINTS" id="PR00304">
    <property type="entry name" value="TCOMPLEXTCP1"/>
</dbReference>
<evidence type="ECO:0000256" key="1">
    <source>
        <dbReference type="ARBA" id="ARBA00008020"/>
    </source>
</evidence>
<keyword evidence="4" id="KW-0143">Chaperone</keyword>
<dbReference type="Gene3D" id="3.50.7.10">
    <property type="entry name" value="GroEL"/>
    <property type="match status" value="1"/>
</dbReference>
<protein>
    <submittedName>
        <fullName evidence="6">Thermosome, beta subunit</fullName>
    </submittedName>
</protein>
<dbReference type="InterPro" id="IPR027409">
    <property type="entry name" value="GroEL-like_apical_dom_sf"/>
</dbReference>